<reference evidence="1 2" key="1">
    <citation type="submission" date="2018-11" db="EMBL/GenBank/DDBJ databases">
        <title>Photobacterium sp. BEI247 sp. nov., a marine bacterium isolated from Yongle Blue Hole in the South China Sea.</title>
        <authorList>
            <person name="Wang X."/>
        </authorList>
    </citation>
    <scope>NUCLEOTIDE SEQUENCE [LARGE SCALE GENOMIC DNA]</scope>
    <source>
        <strain evidence="2">BEI247</strain>
    </source>
</reference>
<dbReference type="OrthoDB" id="5814344at2"/>
<evidence type="ECO:0000313" key="1">
    <source>
        <dbReference type="EMBL" id="RWX57122.1"/>
    </source>
</evidence>
<sequence length="169" mass="18904">MTFSKKQLARAYDVLIQGVVCLDDNLRQGVLVYIESLLLEQGIQRDKYLSLEDLHSHYPYVCMGSYMPIDFFNADNLGLITACNDENFKPISLKVCTVLQGGHKPVHRWHTVGTYRCDDIISAIHVLLETLSNGAYFNPCKTCNTIRPAGYLDDEQVCGCCHDGLLGVA</sequence>
<dbReference type="EMBL" id="RJLM01000001">
    <property type="protein sequence ID" value="RWX57122.1"/>
    <property type="molecule type" value="Genomic_DNA"/>
</dbReference>
<dbReference type="Proteomes" id="UP000287563">
    <property type="component" value="Unassembled WGS sequence"/>
</dbReference>
<evidence type="ECO:0000313" key="2">
    <source>
        <dbReference type="Proteomes" id="UP000287563"/>
    </source>
</evidence>
<dbReference type="AlphaFoldDB" id="A0A3S3QRK8"/>
<proteinExistence type="predicted"/>
<name>A0A3S3QRK8_9GAMM</name>
<dbReference type="RefSeq" id="WP_128782430.1">
    <property type="nucleotide sequence ID" value="NZ_RJLM01000001.1"/>
</dbReference>
<accession>A0A3S3QRK8</accession>
<gene>
    <name evidence="1" type="ORF">EDI28_03550</name>
</gene>
<comment type="caution">
    <text evidence="1">The sequence shown here is derived from an EMBL/GenBank/DDBJ whole genome shotgun (WGS) entry which is preliminary data.</text>
</comment>
<keyword evidence="2" id="KW-1185">Reference proteome</keyword>
<organism evidence="1 2">
    <name type="scientific">Photobacterium chitinilyticum</name>
    <dbReference type="NCBI Taxonomy" id="2485123"/>
    <lineage>
        <taxon>Bacteria</taxon>
        <taxon>Pseudomonadati</taxon>
        <taxon>Pseudomonadota</taxon>
        <taxon>Gammaproteobacteria</taxon>
        <taxon>Vibrionales</taxon>
        <taxon>Vibrionaceae</taxon>
        <taxon>Photobacterium</taxon>
    </lineage>
</organism>
<protein>
    <submittedName>
        <fullName evidence="1">Uncharacterized protein</fullName>
    </submittedName>
</protein>